<dbReference type="PANTHER" id="PTHR33257">
    <property type="entry name" value="OS05G0165500 PROTEIN"/>
    <property type="match status" value="1"/>
</dbReference>
<dbReference type="EMBL" id="JBEAFC010000008">
    <property type="protein sequence ID" value="KAL1545084.1"/>
    <property type="molecule type" value="Genomic_DNA"/>
</dbReference>
<feature type="compositionally biased region" description="Pro residues" evidence="1">
    <location>
        <begin position="65"/>
        <end position="74"/>
    </location>
</feature>
<feature type="region of interest" description="Disordered" evidence="1">
    <location>
        <begin position="59"/>
        <end position="135"/>
    </location>
</feature>
<proteinExistence type="predicted"/>
<accession>A0ABD1GM88</accession>
<name>A0ABD1GM88_SALDI</name>
<dbReference type="AlphaFoldDB" id="A0ABD1GM88"/>
<sequence length="185" mass="20371">MIMSTLHPIRTRPSEEFRLASRRLSLEFPIADTSFDVYYGERGVGVPFLWESRPGTPKINTSKYPLPPLTPPPSFHASHNSTKPSKKQPRNNLLRLKKVQLADQSPSGSTSSSSISSPLNESNRHKASSPPRMSFDSRVGARIQEDECESPVSTLCFGRGASRGAGTRSPGCSTSIIRLLLREFS</sequence>
<keyword evidence="3" id="KW-1185">Reference proteome</keyword>
<protein>
    <submittedName>
        <fullName evidence="2">Uncharacterized protein</fullName>
    </submittedName>
</protein>
<dbReference type="Proteomes" id="UP001567538">
    <property type="component" value="Unassembled WGS sequence"/>
</dbReference>
<feature type="compositionally biased region" description="Low complexity" evidence="1">
    <location>
        <begin position="105"/>
        <end position="117"/>
    </location>
</feature>
<evidence type="ECO:0000313" key="2">
    <source>
        <dbReference type="EMBL" id="KAL1545084.1"/>
    </source>
</evidence>
<dbReference type="PANTHER" id="PTHR33257:SF46">
    <property type="entry name" value="OVATE FAMILY PROTEIN"/>
    <property type="match status" value="1"/>
</dbReference>
<evidence type="ECO:0000313" key="3">
    <source>
        <dbReference type="Proteomes" id="UP001567538"/>
    </source>
</evidence>
<gene>
    <name evidence="2" type="ORF">AAHA92_21853</name>
</gene>
<evidence type="ECO:0000256" key="1">
    <source>
        <dbReference type="SAM" id="MobiDB-lite"/>
    </source>
</evidence>
<reference evidence="2 3" key="1">
    <citation type="submission" date="2024-06" db="EMBL/GenBank/DDBJ databases">
        <title>A chromosome level genome sequence of Diviner's sage (Salvia divinorum).</title>
        <authorList>
            <person name="Ford S.A."/>
            <person name="Ro D.-K."/>
            <person name="Ness R.W."/>
            <person name="Phillips M.A."/>
        </authorList>
    </citation>
    <scope>NUCLEOTIDE SEQUENCE [LARGE SCALE GENOMIC DNA]</scope>
    <source>
        <strain evidence="2">SAF-2024a</strain>
        <tissue evidence="2">Leaf</tissue>
    </source>
</reference>
<comment type="caution">
    <text evidence="2">The sequence shown here is derived from an EMBL/GenBank/DDBJ whole genome shotgun (WGS) entry which is preliminary data.</text>
</comment>
<organism evidence="2 3">
    <name type="scientific">Salvia divinorum</name>
    <name type="common">Maria pastora</name>
    <name type="synonym">Diviner's sage</name>
    <dbReference type="NCBI Taxonomy" id="28513"/>
    <lineage>
        <taxon>Eukaryota</taxon>
        <taxon>Viridiplantae</taxon>
        <taxon>Streptophyta</taxon>
        <taxon>Embryophyta</taxon>
        <taxon>Tracheophyta</taxon>
        <taxon>Spermatophyta</taxon>
        <taxon>Magnoliopsida</taxon>
        <taxon>eudicotyledons</taxon>
        <taxon>Gunneridae</taxon>
        <taxon>Pentapetalae</taxon>
        <taxon>asterids</taxon>
        <taxon>lamiids</taxon>
        <taxon>Lamiales</taxon>
        <taxon>Lamiaceae</taxon>
        <taxon>Nepetoideae</taxon>
        <taxon>Mentheae</taxon>
        <taxon>Salviinae</taxon>
        <taxon>Salvia</taxon>
        <taxon>Salvia subgen. Calosphace</taxon>
    </lineage>
</organism>